<evidence type="ECO:0000256" key="4">
    <source>
        <dbReference type="ARBA" id="ARBA00022525"/>
    </source>
</evidence>
<evidence type="ECO:0000256" key="7">
    <source>
        <dbReference type="ARBA" id="ARBA00023157"/>
    </source>
</evidence>
<reference evidence="10" key="2">
    <citation type="submission" date="2022-08" db="UniProtKB">
        <authorList>
            <consortium name="EnsemblMetazoa"/>
        </authorList>
    </citation>
    <scope>IDENTIFICATION</scope>
    <source>
        <strain evidence="10">STECLA/ALBI9_A</strain>
    </source>
</reference>
<accession>A0A182FW65</accession>
<dbReference type="AlphaFoldDB" id="A0A182FW65"/>
<keyword evidence="6" id="KW-0552">Olfaction</keyword>
<dbReference type="InterPro" id="IPR006170">
    <property type="entry name" value="PBP/GOBP"/>
</dbReference>
<comment type="subcellular location">
    <subcellularLocation>
        <location evidence="1">Secreted</location>
    </subcellularLocation>
</comment>
<dbReference type="OrthoDB" id="8194482at2759"/>
<name>A0A182FW65_ANOAL</name>
<dbReference type="GO" id="GO:0005576">
    <property type="term" value="C:extracellular region"/>
    <property type="evidence" value="ECO:0007669"/>
    <property type="project" value="UniProtKB-SubCell"/>
</dbReference>
<keyword evidence="4" id="KW-0964">Secreted</keyword>
<protein>
    <recommendedName>
        <fullName evidence="12">Odorant-binding protein 29</fullName>
    </recommendedName>
</protein>
<evidence type="ECO:0000256" key="3">
    <source>
        <dbReference type="ARBA" id="ARBA00022448"/>
    </source>
</evidence>
<evidence type="ECO:0000313" key="11">
    <source>
        <dbReference type="Proteomes" id="UP000069272"/>
    </source>
</evidence>
<proteinExistence type="inferred from homology"/>
<dbReference type="PROSITE" id="PS51257">
    <property type="entry name" value="PROKAR_LIPOPROTEIN"/>
    <property type="match status" value="1"/>
</dbReference>
<dbReference type="InterPro" id="IPR036728">
    <property type="entry name" value="PBP_GOBP_sf"/>
</dbReference>
<feature type="chain" id="PRO_5043814351" description="Odorant-binding protein 29" evidence="9">
    <location>
        <begin position="25"/>
        <end position="292"/>
    </location>
</feature>
<dbReference type="SUPFAM" id="SSF47565">
    <property type="entry name" value="Insect pheromone/odorant-binding proteins"/>
    <property type="match status" value="1"/>
</dbReference>
<evidence type="ECO:0000256" key="5">
    <source>
        <dbReference type="ARBA" id="ARBA00022606"/>
    </source>
</evidence>
<feature type="compositionally biased region" description="Low complexity" evidence="8">
    <location>
        <begin position="107"/>
        <end position="117"/>
    </location>
</feature>
<keyword evidence="3" id="KW-0813">Transport</keyword>
<evidence type="ECO:0000256" key="2">
    <source>
        <dbReference type="ARBA" id="ARBA00008098"/>
    </source>
</evidence>
<evidence type="ECO:0000256" key="1">
    <source>
        <dbReference type="ARBA" id="ARBA00004613"/>
    </source>
</evidence>
<dbReference type="VEuPathDB" id="VectorBase:AALB20_033977"/>
<comment type="similarity">
    <text evidence="2">Belongs to the PBP/GOBP family.</text>
</comment>
<organism evidence="10 11">
    <name type="scientific">Anopheles albimanus</name>
    <name type="common">New world malaria mosquito</name>
    <dbReference type="NCBI Taxonomy" id="7167"/>
    <lineage>
        <taxon>Eukaryota</taxon>
        <taxon>Metazoa</taxon>
        <taxon>Ecdysozoa</taxon>
        <taxon>Arthropoda</taxon>
        <taxon>Hexapoda</taxon>
        <taxon>Insecta</taxon>
        <taxon>Pterygota</taxon>
        <taxon>Neoptera</taxon>
        <taxon>Endopterygota</taxon>
        <taxon>Diptera</taxon>
        <taxon>Nematocera</taxon>
        <taxon>Culicoidea</taxon>
        <taxon>Culicidae</taxon>
        <taxon>Anophelinae</taxon>
        <taxon>Anopheles</taxon>
    </lineage>
</organism>
<feature type="compositionally biased region" description="Basic and acidic residues" evidence="8">
    <location>
        <begin position="118"/>
        <end position="137"/>
    </location>
</feature>
<evidence type="ECO:0000256" key="6">
    <source>
        <dbReference type="ARBA" id="ARBA00022725"/>
    </source>
</evidence>
<dbReference type="CDD" id="cd23992">
    <property type="entry name" value="PBP_GOBP"/>
    <property type="match status" value="1"/>
</dbReference>
<keyword evidence="11" id="KW-1185">Reference proteome</keyword>
<dbReference type="GO" id="GO:0005549">
    <property type="term" value="F:odorant binding"/>
    <property type="evidence" value="ECO:0007669"/>
    <property type="project" value="InterPro"/>
</dbReference>
<feature type="compositionally biased region" description="Basic and acidic residues" evidence="8">
    <location>
        <begin position="93"/>
        <end position="104"/>
    </location>
</feature>
<dbReference type="InterPro" id="IPR052295">
    <property type="entry name" value="Odorant-binding_protein"/>
</dbReference>
<dbReference type="KEGG" id="aali:118466897"/>
<feature type="compositionally biased region" description="Basic and acidic residues" evidence="8">
    <location>
        <begin position="68"/>
        <end position="78"/>
    </location>
</feature>
<keyword evidence="5" id="KW-0716">Sensory transduction</keyword>
<dbReference type="VEuPathDB" id="VectorBase:AALB010801"/>
<feature type="region of interest" description="Disordered" evidence="8">
    <location>
        <begin position="50"/>
        <end position="167"/>
    </location>
</feature>
<dbReference type="CTD" id="37605"/>
<evidence type="ECO:0000313" key="10">
    <source>
        <dbReference type="EnsemblMetazoa" id="AALB010801-PA"/>
    </source>
</evidence>
<evidence type="ECO:0008006" key="12">
    <source>
        <dbReference type="Google" id="ProtNLM"/>
    </source>
</evidence>
<dbReference type="Gene3D" id="1.10.238.20">
    <property type="entry name" value="Pheromone/general odorant binding protein domain"/>
    <property type="match status" value="1"/>
</dbReference>
<dbReference type="PANTHER" id="PTHR21066">
    <property type="entry name" value="ODORANT-BINDING PROTEIN 59A-RELATED"/>
    <property type="match status" value="1"/>
</dbReference>
<keyword evidence="9" id="KW-0732">Signal</keyword>
<reference evidence="10 11" key="1">
    <citation type="journal article" date="2017" name="G3 (Bethesda)">
        <title>The Physical Genome Mapping of Anopheles albimanus Corrected Scaffold Misassemblies and Identified Interarm Rearrangements in Genus Anopheles.</title>
        <authorList>
            <person name="Artemov G.N."/>
            <person name="Peery A.N."/>
            <person name="Jiang X."/>
            <person name="Tu Z."/>
            <person name="Stegniy V.N."/>
            <person name="Sharakhova M.V."/>
            <person name="Sharakhov I.V."/>
        </authorList>
    </citation>
    <scope>NUCLEOTIDE SEQUENCE [LARGE SCALE GENOMIC DNA]</scope>
    <source>
        <strain evidence="10 11">ALBI9_A</strain>
    </source>
</reference>
<feature type="compositionally biased region" description="Low complexity" evidence="8">
    <location>
        <begin position="79"/>
        <end position="89"/>
    </location>
</feature>
<dbReference type="GO" id="GO:0007608">
    <property type="term" value="P:sensory perception of smell"/>
    <property type="evidence" value="ECO:0007669"/>
    <property type="project" value="UniProtKB-KW"/>
</dbReference>
<dbReference type="PANTHER" id="PTHR21066:SF9">
    <property type="entry name" value="ODORANT-BINDING PROTEIN 59A"/>
    <property type="match status" value="1"/>
</dbReference>
<feature type="signal peptide" evidence="9">
    <location>
        <begin position="1"/>
        <end position="24"/>
    </location>
</feature>
<evidence type="ECO:0000256" key="8">
    <source>
        <dbReference type="SAM" id="MobiDB-lite"/>
    </source>
</evidence>
<dbReference type="RefSeq" id="XP_035792646.1">
    <property type="nucleotide sequence ID" value="XM_035936753.1"/>
</dbReference>
<evidence type="ECO:0000256" key="9">
    <source>
        <dbReference type="SAM" id="SignalP"/>
    </source>
</evidence>
<dbReference type="GeneID" id="118466897"/>
<dbReference type="EnsemblMetazoa" id="AALB010801-RA">
    <property type="protein sequence ID" value="AALB010801-PA"/>
    <property type="gene ID" value="AALB010801"/>
</dbReference>
<keyword evidence="7" id="KW-1015">Disulfide bond</keyword>
<dbReference type="Proteomes" id="UP000069272">
    <property type="component" value="Chromosome 3R"/>
</dbReference>
<sequence>MQYHKVTPVGVLVVLLAVLGCTEALRCRTDDGPSTEEVKQIVRTCLSKLSNAQTENRSSENEYPDYDSSYKDSSEERTGSGSSRNRGSTKPNYDGRREGSDRGRGSNRGQQQQQDSRSMNDRYNDHRYDRQYQEQDYGRNQGGRQRRQYPPYPAYGQNAPFESGGGVEWSRSRGNTMMMGQGNGPGNGSHNGTSLDLDRACLMQCFFEQLKATDANGLPERHKVLHVITRDIRDRELRDFYVDSIQECFHMLGLDPRLKDKCDYAMRLVTCLTDRFQSNCSDWDMDSTSAMF</sequence>
<dbReference type="Pfam" id="PF01395">
    <property type="entry name" value="PBP_GOBP"/>
    <property type="match status" value="1"/>
</dbReference>